<dbReference type="PROSITE" id="PS52004">
    <property type="entry name" value="KS3_2"/>
    <property type="match status" value="1"/>
</dbReference>
<dbReference type="SUPFAM" id="SSF50129">
    <property type="entry name" value="GroES-like"/>
    <property type="match status" value="1"/>
</dbReference>
<keyword evidence="1" id="KW-0596">Phosphopantetheine</keyword>
<dbReference type="PROSITE" id="PS50075">
    <property type="entry name" value="CARRIER"/>
    <property type="match status" value="1"/>
</dbReference>
<evidence type="ECO:0000313" key="11">
    <source>
        <dbReference type="Proteomes" id="UP000580517"/>
    </source>
</evidence>
<dbReference type="InterPro" id="IPR009081">
    <property type="entry name" value="PP-bd_ACP"/>
</dbReference>
<dbReference type="Pfam" id="PF14765">
    <property type="entry name" value="PS-DH"/>
    <property type="match status" value="1"/>
</dbReference>
<reference evidence="10 11" key="1">
    <citation type="submission" date="2020-07" db="EMBL/GenBank/DDBJ databases">
        <title>Taxonomic revisions and descriptions of new bacterial species based on genomic comparisons in the high-G+C-content subgroup of the family Alcaligenaceae.</title>
        <authorList>
            <person name="Szabo A."/>
            <person name="Felfoldi T."/>
        </authorList>
    </citation>
    <scope>NUCLEOTIDE SEQUENCE [LARGE SCALE GENOMIC DNA]</scope>
    <source>
        <strain evidence="10 11">DSM 25264</strain>
    </source>
</reference>
<evidence type="ECO:0000256" key="4">
    <source>
        <dbReference type="ARBA" id="ARBA00023268"/>
    </source>
</evidence>
<keyword evidence="4" id="KW-0511">Multifunctional enzyme</keyword>
<dbReference type="Pfam" id="PF21089">
    <property type="entry name" value="PKS_DH_N"/>
    <property type="match status" value="1"/>
</dbReference>
<dbReference type="SMART" id="SM00829">
    <property type="entry name" value="PKS_ER"/>
    <property type="match status" value="1"/>
</dbReference>
<dbReference type="Pfam" id="PF02801">
    <property type="entry name" value="Ketoacyl-synt_C"/>
    <property type="match status" value="1"/>
</dbReference>
<dbReference type="InterPro" id="IPR049900">
    <property type="entry name" value="PKS_mFAS_DH"/>
</dbReference>
<dbReference type="InterPro" id="IPR014031">
    <property type="entry name" value="Ketoacyl_synth_C"/>
</dbReference>
<sequence>MGKKVAVIGLSFRLPDTDARRYWPDLLQGRDLVTQVDSRRFDVDAFLHPSKSHPGTSYTFAAGSIGDVSLFDPEFFGISPREASYMDPQQRLLLQLTWEAMEHAGIPPAQLRGSDCAVYVGISSNEYSYRMADDMGVVDSSMATGNTASIAANRISYVFDLRGPSMSVDTACSSSLVAFHQACQSIRCGESGLAIAGGINLHLHPYGFIGFSKASMLSPRGRCRVFDASGDGYVRSEGGGLFLLKDYEQALADGDHILAVVAGSGVNTDGRKTGLTVPRCTAQAELIRHTMAQAGLTADDVDYLEAHGTGTAVGDPIESRAIGMALGQERKHGALPIGSVKSNMGHLETGSGVAGLVKAIYSLRTRTVPATIGVETPNPNIKLDEWNIRLVTENMALPAQGRLTIGVNSFGFGGSNAHVIVQTPEDEDGEAADSALPSRELGNVVPLSVFPGAAPASDAPTPAGFPLLLSARSAQSLKDNAAALAAHMRAHPDESLYDTAYHAAFRREWLDQRAVVFAHDKTKAADALEAFAAAPGDETADVITEDALPAANGPVFVYSGNGSQWEGMGQRLMGDPVFAQAINEVDALFSQYAGYSLREELVVACAPERFAHTDAAQPALFALQVGMTHMLRAYGVTPVAVIGHSVGEVAAAWASGALSLEQATRVIYERSRWQETTRGQGQMTAVALGAAETAEILAELEANDRVALAGDNSPKGCTLAGNADSLDAVEARLQARNVRFKRLGLDYAFHSAAMDGFQSDLLASLQGLVPAPAEIPMYSTVVGGCINGEMLDADYWWKNIRQPVLFNGALTTLVEEGRNLFVEIGPHAVLTGYVREVLRGHESQGRVLDLARRDDDDPQRVRKSASRMLLAGGPESWEPFFPRVGRFVDLPTYAWRQESYWHPVTPESRGLLARHKVHDLLGYPVAQQACLWENELDTLRYPNLGDHALDGAVVMPGSGYAEMVLACALQAYPDDLAEIEEMDILAPLILGAESAKRIRTHLEEEGGRVTIQSKPLGADQAWTPHATARVLQEPTGLFLDDGPLAIPDREADDDAAGHLSLTAEAGLTYGPAFQVVSKVWYEDADTVLGELAPPESIQDELTRMHLHPALLDGGFQLVTHVIKDDPYATRRNAFVPVKIERLVLRRDLGVPRYIRVNMRARGPRSLRADFSVYDAQGMQIAALHGVRFRSVALQKQGGIRLDYLDYVPTPRPLAGALGVGTDAGALDAMGLEQGLQAFMASLSADAATSRFIQEVDPLLDSLAASFAADGTDEAGDEPSPQDIWNALLRDYPEYALAIFAIGRAGLHGTALQRGELTASAVKPRELTPSALLRLVFGGAARVQLTAELAAQISQAQAGLKPGRRLRVMEIACGEPLLAADCCARIDPGVTDYAYACPDADMLESVVWLRDQHPDIDLIHIDATAPGAENAAVSGQRDLILIWGDFSSQAQADAVLRHARANLAPGGLLLLCGAHRPDWCAASLAGDTIAATGCFGYANPEAWQTAIRSHGLTAGSALVCSSDTPSGPFLLLARADALAAENDDAQTAEQVLDPAAVTAKEAAANAAVPSEASKQDGTANWFLLADAEGCSASLAQALQLRLVKQNARISDAASAEELAALLSSDRRDAARPTHIVLLAGLGLGKADATVDWQTRRCALAASVVQACEHADVKATLWVIASQGSAWFMPLAEGGNAPALDAAAQESALGDAALWGYARSLMNEPGHCTVRAIDLPALDAANAESLADELVLEFLQPDAEQEVVLSATGARMAPRLRMLPAPRPAGDDGVAATTEPEAIQLGFEFSGQLRNLRWEAVPLRDPVGDEMEIEVLATGLNFRDVMYTMGMLSDEAVENGFAGPSLGLEFAGRVLRVGPEAGLFRPGDNVVGFGPHSFATRMLTQSSAVSLMPDNMSFEAAATVPSVFFTVYYAMQHLARLEAGERVLIHGAAGGVGIAAIQLAQHLGAEIHATAGSDEKRDFLRLLGVTHIYDSRSLSFADEILQATGGEGVDVVLNSLAGEAINRNLRVLKPFGRFLELGKRDFYQNTHVGLRPFRNNISYFGIDADQLMRIKPDLTRRLFREVMDLFEQGVLAPLPYRTFDANEVEDAFRYMQQARQIGKIVVNYRHAIRDVFRPAAADTAALSLPADASYLVTGGLGGFGLRTAQWLVDKGARHLILLSRRGPTTDEACHAIEALRARDVEVYATACDVTDRAALAQVLEQAGTAMPPLKGVVHAATVIDDGLARQMDADQIRRVLAPKILGALHLDRLTRDLALDFFVLYSSATTVFGNPGQSNYVAANAWLEALAGYRRTLDLPAICVRWGAIDDVGFLARNEKVKEALQNRMGGSALPSSLALKALEAILLADASGLAVMEMDWKPIQRFMPAAGSPKFSDVARRAADTQDDDGGEHFAHLMETLDDETLDEHVQDLIKGELANILRLPAARIDAHKSVYDMGLDSLLGVELMLALESRFGVRLPVMTLGETPTVAGLSGKLIAMLRGETTQEDAGLQQQVAHLTSQHVVDVSADDIKAFTEDMASRQAGASKAV</sequence>
<dbReference type="InterPro" id="IPR013968">
    <property type="entry name" value="PKS_KR"/>
</dbReference>
<dbReference type="CDD" id="cd00833">
    <property type="entry name" value="PKS"/>
    <property type="match status" value="1"/>
</dbReference>
<dbReference type="PANTHER" id="PTHR43775">
    <property type="entry name" value="FATTY ACID SYNTHASE"/>
    <property type="match status" value="1"/>
</dbReference>
<dbReference type="Pfam" id="PF16197">
    <property type="entry name" value="KAsynt_C_assoc"/>
    <property type="match status" value="1"/>
</dbReference>
<dbReference type="InterPro" id="IPR020841">
    <property type="entry name" value="PKS_Beta-ketoAc_synthase_dom"/>
</dbReference>
<feature type="active site" description="Proton donor; for dehydratase activity" evidence="6">
    <location>
        <position position="1112"/>
    </location>
</feature>
<dbReference type="InterPro" id="IPR013154">
    <property type="entry name" value="ADH-like_N"/>
</dbReference>
<dbReference type="InterPro" id="IPR020806">
    <property type="entry name" value="PKS_PP-bd"/>
</dbReference>
<dbReference type="InterPro" id="IPR020843">
    <property type="entry name" value="ER"/>
</dbReference>
<feature type="domain" description="Ketosynthase family 3 (KS3)" evidence="8">
    <location>
        <begin position="2"/>
        <end position="423"/>
    </location>
</feature>
<dbReference type="SUPFAM" id="SSF47336">
    <property type="entry name" value="ACP-like"/>
    <property type="match status" value="1"/>
</dbReference>
<dbReference type="SMART" id="SM00825">
    <property type="entry name" value="PKS_KS"/>
    <property type="match status" value="1"/>
</dbReference>
<feature type="region of interest" description="N-terminal hotdog fold" evidence="6">
    <location>
        <begin position="915"/>
        <end position="1037"/>
    </location>
</feature>
<dbReference type="CDD" id="cd05195">
    <property type="entry name" value="enoyl_red"/>
    <property type="match status" value="1"/>
</dbReference>
<dbReference type="RefSeq" id="WP_129968413.1">
    <property type="nucleotide sequence ID" value="NZ_JACCEW010000002.1"/>
</dbReference>
<evidence type="ECO:0000256" key="2">
    <source>
        <dbReference type="ARBA" id="ARBA00022553"/>
    </source>
</evidence>
<dbReference type="Pfam" id="PF13602">
    <property type="entry name" value="ADH_zinc_N_2"/>
    <property type="match status" value="1"/>
</dbReference>
<keyword evidence="5" id="KW-0012">Acyltransferase</keyword>
<keyword evidence="11" id="KW-1185">Reference proteome</keyword>
<feature type="region of interest" description="C-terminal hotdog fold" evidence="6">
    <location>
        <begin position="1050"/>
        <end position="1197"/>
    </location>
</feature>
<feature type="active site" description="Proton acceptor; for dehydratase activity" evidence="6">
    <location>
        <position position="947"/>
    </location>
</feature>
<evidence type="ECO:0000259" key="8">
    <source>
        <dbReference type="PROSITE" id="PS52004"/>
    </source>
</evidence>
<dbReference type="PANTHER" id="PTHR43775:SF37">
    <property type="entry name" value="SI:DKEY-61P9.11"/>
    <property type="match status" value="1"/>
</dbReference>
<evidence type="ECO:0000256" key="6">
    <source>
        <dbReference type="PROSITE-ProRule" id="PRU01363"/>
    </source>
</evidence>
<dbReference type="InterPro" id="IPR016035">
    <property type="entry name" value="Acyl_Trfase/lysoPLipase"/>
</dbReference>
<dbReference type="GO" id="GO:0004312">
    <property type="term" value="F:fatty acid synthase activity"/>
    <property type="evidence" value="ECO:0007669"/>
    <property type="project" value="TreeGrafter"/>
</dbReference>
<dbReference type="Gene3D" id="3.40.366.10">
    <property type="entry name" value="Malonyl-Coenzyme A Acyl Carrier Protein, domain 2"/>
    <property type="match status" value="1"/>
</dbReference>
<dbReference type="InterPro" id="IPR036291">
    <property type="entry name" value="NAD(P)-bd_dom_sf"/>
</dbReference>
<dbReference type="Gene3D" id="3.40.47.10">
    <property type="match status" value="1"/>
</dbReference>
<dbReference type="SMART" id="SM01294">
    <property type="entry name" value="PKS_PP_betabranch"/>
    <property type="match status" value="1"/>
</dbReference>
<dbReference type="InterPro" id="IPR057326">
    <property type="entry name" value="KR_dom"/>
</dbReference>
<evidence type="ECO:0000256" key="1">
    <source>
        <dbReference type="ARBA" id="ARBA00022450"/>
    </source>
</evidence>
<dbReference type="Gene3D" id="3.90.180.10">
    <property type="entry name" value="Medium-chain alcohol dehydrogenases, catalytic domain"/>
    <property type="match status" value="1"/>
</dbReference>
<dbReference type="Pfam" id="PF00698">
    <property type="entry name" value="Acyl_transf_1"/>
    <property type="match status" value="1"/>
</dbReference>
<dbReference type="InterPro" id="IPR016039">
    <property type="entry name" value="Thiolase-like"/>
</dbReference>
<dbReference type="InterPro" id="IPR050091">
    <property type="entry name" value="PKS_NRPS_Biosynth_Enz"/>
</dbReference>
<dbReference type="Gene3D" id="3.40.50.720">
    <property type="entry name" value="NAD(P)-binding Rossmann-like Domain"/>
    <property type="match status" value="3"/>
</dbReference>
<dbReference type="SUPFAM" id="SSF51735">
    <property type="entry name" value="NAD(P)-binding Rossmann-fold domains"/>
    <property type="match status" value="3"/>
</dbReference>
<dbReference type="InterPro" id="IPR020807">
    <property type="entry name" value="PKS_DH"/>
</dbReference>
<dbReference type="InterPro" id="IPR014030">
    <property type="entry name" value="Ketoacyl_synth_N"/>
</dbReference>
<dbReference type="GO" id="GO:0016491">
    <property type="term" value="F:oxidoreductase activity"/>
    <property type="evidence" value="ECO:0007669"/>
    <property type="project" value="InterPro"/>
</dbReference>
<evidence type="ECO:0000256" key="3">
    <source>
        <dbReference type="ARBA" id="ARBA00022679"/>
    </source>
</evidence>
<protein>
    <submittedName>
        <fullName evidence="10">SDR family NAD(P)-dependent oxidoreductase</fullName>
    </submittedName>
</protein>
<dbReference type="SUPFAM" id="SSF53901">
    <property type="entry name" value="Thiolase-like"/>
    <property type="match status" value="1"/>
</dbReference>
<comment type="caution">
    <text evidence="10">The sequence shown here is derived from an EMBL/GenBank/DDBJ whole genome shotgun (WGS) entry which is preliminary data.</text>
</comment>
<dbReference type="SMART" id="SM00823">
    <property type="entry name" value="PKS_PP"/>
    <property type="match status" value="1"/>
</dbReference>
<dbReference type="FunFam" id="3.40.50.720:FF:000209">
    <property type="entry name" value="Polyketide synthase Pks12"/>
    <property type="match status" value="1"/>
</dbReference>
<organism evidence="10 11">
    <name type="scientific">Allopusillimonas soli</name>
    <dbReference type="NCBI Taxonomy" id="659016"/>
    <lineage>
        <taxon>Bacteria</taxon>
        <taxon>Pseudomonadati</taxon>
        <taxon>Pseudomonadota</taxon>
        <taxon>Betaproteobacteria</taxon>
        <taxon>Burkholderiales</taxon>
        <taxon>Alcaligenaceae</taxon>
        <taxon>Allopusillimonas</taxon>
    </lineage>
</organism>
<dbReference type="InterPro" id="IPR029063">
    <property type="entry name" value="SAM-dependent_MTases_sf"/>
</dbReference>
<dbReference type="PROSITE" id="PS52019">
    <property type="entry name" value="PKS_MFAS_DH"/>
    <property type="match status" value="1"/>
</dbReference>
<dbReference type="InterPro" id="IPR049551">
    <property type="entry name" value="PKS_DH_C"/>
</dbReference>
<keyword evidence="2" id="KW-0597">Phosphoprotein</keyword>
<dbReference type="OrthoDB" id="9778690at2"/>
<dbReference type="Gene3D" id="1.10.1200.10">
    <property type="entry name" value="ACP-like"/>
    <property type="match status" value="1"/>
</dbReference>
<dbReference type="InterPro" id="IPR001227">
    <property type="entry name" value="Ac_transferase_dom_sf"/>
</dbReference>
<dbReference type="InterPro" id="IPR011032">
    <property type="entry name" value="GroES-like_sf"/>
</dbReference>
<dbReference type="Pfam" id="PF08240">
    <property type="entry name" value="ADH_N"/>
    <property type="match status" value="1"/>
</dbReference>
<dbReference type="EMBL" id="JACCEW010000002">
    <property type="protein sequence ID" value="NYT36434.1"/>
    <property type="molecule type" value="Genomic_DNA"/>
</dbReference>
<dbReference type="InterPro" id="IPR014043">
    <property type="entry name" value="Acyl_transferase_dom"/>
</dbReference>
<dbReference type="SMART" id="SM00826">
    <property type="entry name" value="PKS_DH"/>
    <property type="match status" value="1"/>
</dbReference>
<dbReference type="InterPro" id="IPR018201">
    <property type="entry name" value="Ketoacyl_synth_AS"/>
</dbReference>
<dbReference type="GO" id="GO:0031177">
    <property type="term" value="F:phosphopantetheine binding"/>
    <property type="evidence" value="ECO:0007669"/>
    <property type="project" value="InterPro"/>
</dbReference>
<proteinExistence type="predicted"/>
<dbReference type="PROSITE" id="PS00606">
    <property type="entry name" value="KS3_1"/>
    <property type="match status" value="1"/>
</dbReference>
<dbReference type="SMART" id="SM00827">
    <property type="entry name" value="PKS_AT"/>
    <property type="match status" value="1"/>
</dbReference>
<dbReference type="InterPro" id="IPR032821">
    <property type="entry name" value="PKS_assoc"/>
</dbReference>
<dbReference type="Gene3D" id="3.10.129.110">
    <property type="entry name" value="Polyketide synthase dehydratase"/>
    <property type="match status" value="1"/>
</dbReference>
<dbReference type="CDD" id="cd08955">
    <property type="entry name" value="KR_2_FAS_SDR_x"/>
    <property type="match status" value="1"/>
</dbReference>
<dbReference type="Proteomes" id="UP000580517">
    <property type="component" value="Unassembled WGS sequence"/>
</dbReference>
<dbReference type="Gene3D" id="3.40.50.150">
    <property type="entry name" value="Vaccinia Virus protein VP39"/>
    <property type="match status" value="1"/>
</dbReference>
<dbReference type="SUPFAM" id="SSF53335">
    <property type="entry name" value="S-adenosyl-L-methionine-dependent methyltransferases"/>
    <property type="match status" value="1"/>
</dbReference>
<keyword evidence="3" id="KW-0808">Transferase</keyword>
<dbReference type="Pfam" id="PF08659">
    <property type="entry name" value="KR"/>
    <property type="match status" value="1"/>
</dbReference>
<evidence type="ECO:0000256" key="5">
    <source>
        <dbReference type="ARBA" id="ARBA00023315"/>
    </source>
</evidence>
<evidence type="ECO:0000259" key="9">
    <source>
        <dbReference type="PROSITE" id="PS52019"/>
    </source>
</evidence>
<dbReference type="Pfam" id="PF00550">
    <property type="entry name" value="PP-binding"/>
    <property type="match status" value="1"/>
</dbReference>
<dbReference type="InterPro" id="IPR036736">
    <property type="entry name" value="ACP-like_sf"/>
</dbReference>
<dbReference type="GO" id="GO:0004315">
    <property type="term" value="F:3-oxoacyl-[acyl-carrier-protein] synthase activity"/>
    <property type="evidence" value="ECO:0007669"/>
    <property type="project" value="InterPro"/>
</dbReference>
<dbReference type="InterPro" id="IPR042104">
    <property type="entry name" value="PKS_dehydratase_sf"/>
</dbReference>
<gene>
    <name evidence="10" type="ORF">H0A68_06080</name>
</gene>
<feature type="domain" description="Carrier" evidence="7">
    <location>
        <begin position="2420"/>
        <end position="2497"/>
    </location>
</feature>
<name>A0A853F770_9BURK</name>
<dbReference type="Gene3D" id="3.30.70.3290">
    <property type="match status" value="1"/>
</dbReference>
<dbReference type="InterPro" id="IPR049552">
    <property type="entry name" value="PKS_DH_N"/>
</dbReference>
<dbReference type="SMART" id="SM00822">
    <property type="entry name" value="PKS_KR"/>
    <property type="match status" value="1"/>
</dbReference>
<dbReference type="SUPFAM" id="SSF52151">
    <property type="entry name" value="FabD/lysophospholipase-like"/>
    <property type="match status" value="1"/>
</dbReference>
<dbReference type="SUPFAM" id="SSF55048">
    <property type="entry name" value="Probable ACP-binding domain of malonyl-CoA ACP transacylase"/>
    <property type="match status" value="1"/>
</dbReference>
<dbReference type="Pfam" id="PF00109">
    <property type="entry name" value="ketoacyl-synt"/>
    <property type="match status" value="1"/>
</dbReference>
<accession>A0A853F770</accession>
<evidence type="ECO:0000313" key="10">
    <source>
        <dbReference type="EMBL" id="NYT36434.1"/>
    </source>
</evidence>
<feature type="domain" description="PKS/mFAS DH" evidence="9">
    <location>
        <begin position="915"/>
        <end position="1197"/>
    </location>
</feature>
<evidence type="ECO:0000259" key="7">
    <source>
        <dbReference type="PROSITE" id="PS50075"/>
    </source>
</evidence>
<dbReference type="InterPro" id="IPR016036">
    <property type="entry name" value="Malonyl_transacylase_ACP-bd"/>
</dbReference>
<dbReference type="GO" id="GO:0006633">
    <property type="term" value="P:fatty acid biosynthetic process"/>
    <property type="evidence" value="ECO:0007669"/>
    <property type="project" value="InterPro"/>
</dbReference>